<evidence type="ECO:0000313" key="2">
    <source>
        <dbReference type="EMBL" id="SCU90021.1"/>
    </source>
</evidence>
<dbReference type="EMBL" id="FMSH01000442">
    <property type="protein sequence ID" value="SCU90021.1"/>
    <property type="molecule type" value="Genomic_DNA"/>
</dbReference>
<organism evidence="2">
    <name type="scientific">Cupriavidus necator</name>
    <name type="common">Alcaligenes eutrophus</name>
    <name type="synonym">Ralstonia eutropha</name>
    <dbReference type="NCBI Taxonomy" id="106590"/>
    <lineage>
        <taxon>Bacteria</taxon>
        <taxon>Pseudomonadati</taxon>
        <taxon>Pseudomonadota</taxon>
        <taxon>Betaproteobacteria</taxon>
        <taxon>Burkholderiales</taxon>
        <taxon>Burkholderiaceae</taxon>
        <taxon>Cupriavidus</taxon>
    </lineage>
</organism>
<dbReference type="InterPro" id="IPR010127">
    <property type="entry name" value="Phasin_subfam-1"/>
</dbReference>
<evidence type="ECO:0000259" key="1">
    <source>
        <dbReference type="Pfam" id="PF09361"/>
    </source>
</evidence>
<dbReference type="InterPro" id="IPR018968">
    <property type="entry name" value="Phasin"/>
</dbReference>
<dbReference type="NCBIfam" id="TIGR01841">
    <property type="entry name" value="phasin"/>
    <property type="match status" value="1"/>
</dbReference>
<dbReference type="AlphaFoldDB" id="A0A1K0JUZ2"/>
<feature type="domain" description="Phasin" evidence="1">
    <location>
        <begin position="7"/>
        <end position="105"/>
    </location>
</feature>
<reference evidence="2" key="1">
    <citation type="submission" date="2016-09" db="EMBL/GenBank/DDBJ databases">
        <authorList>
            <person name="Capua I."/>
            <person name="De Benedictis P."/>
            <person name="Joannis T."/>
            <person name="Lombin L.H."/>
            <person name="Cattoli G."/>
        </authorList>
    </citation>
    <scope>NUCLEOTIDE SEQUENCE</scope>
    <source>
        <strain evidence="2">B9</strain>
    </source>
</reference>
<proteinExistence type="predicted"/>
<protein>
    <submittedName>
        <fullName evidence="2">PHA-granule associated protein 4</fullName>
    </submittedName>
</protein>
<name>A0A1K0JUZ2_CUPNE</name>
<sequence length="163" mass="17516">MESLSPEQFAAAQRASLDAMSGLASKALEGFEKLLALNLETMKSALAETQEGAQKALAAKDLSELLALQIELLQPVPAKALAYRRQLYEIAMNARTEFDKVAEANYEANKLGMENLMDGAGAYAPASAVAPLAAWQAAFKATSAWYDSLQATVKEGRCCINRI</sequence>
<dbReference type="Pfam" id="PF09361">
    <property type="entry name" value="Phasin_2"/>
    <property type="match status" value="1"/>
</dbReference>
<gene>
    <name evidence="2" type="ORF">CNECB9_4970001</name>
</gene>
<accession>A0A1K0JUZ2</accession>